<sequence length="107" mass="11634">MAHRLASLLNLAAAGNLHAADQQELQALISDYVIGDPSEHESFDSDTESVLAENDEEDECDDAEADTPLSKGIETNQSKWMLLLTTGECLQEPVYDLAKPTEQGADK</sequence>
<organism evidence="2 3">
    <name type="scientific">Batillaria attramentaria</name>
    <dbReference type="NCBI Taxonomy" id="370345"/>
    <lineage>
        <taxon>Eukaryota</taxon>
        <taxon>Metazoa</taxon>
        <taxon>Spiralia</taxon>
        <taxon>Lophotrochozoa</taxon>
        <taxon>Mollusca</taxon>
        <taxon>Gastropoda</taxon>
        <taxon>Caenogastropoda</taxon>
        <taxon>Sorbeoconcha</taxon>
        <taxon>Cerithioidea</taxon>
        <taxon>Batillariidae</taxon>
        <taxon>Batillaria</taxon>
    </lineage>
</organism>
<feature type="region of interest" description="Disordered" evidence="1">
    <location>
        <begin position="36"/>
        <end position="72"/>
    </location>
</feature>
<keyword evidence="3" id="KW-1185">Reference proteome</keyword>
<gene>
    <name evidence="2" type="ORF">BaRGS_00002767</name>
</gene>
<proteinExistence type="predicted"/>
<feature type="compositionally biased region" description="Acidic residues" evidence="1">
    <location>
        <begin position="53"/>
        <end position="65"/>
    </location>
</feature>
<evidence type="ECO:0000313" key="2">
    <source>
        <dbReference type="EMBL" id="KAK7506045.1"/>
    </source>
</evidence>
<accession>A0ABD0M2A2</accession>
<dbReference type="Proteomes" id="UP001519460">
    <property type="component" value="Unassembled WGS sequence"/>
</dbReference>
<dbReference type="AlphaFoldDB" id="A0ABD0M2A2"/>
<reference evidence="2 3" key="1">
    <citation type="journal article" date="2023" name="Sci. Data">
        <title>Genome assembly of the Korean intertidal mud-creeper Batillaria attramentaria.</title>
        <authorList>
            <person name="Patra A.K."/>
            <person name="Ho P.T."/>
            <person name="Jun S."/>
            <person name="Lee S.J."/>
            <person name="Kim Y."/>
            <person name="Won Y.J."/>
        </authorList>
    </citation>
    <scope>NUCLEOTIDE SEQUENCE [LARGE SCALE GENOMIC DNA]</scope>
    <source>
        <strain evidence="2">Wonlab-2016</strain>
    </source>
</reference>
<dbReference type="EMBL" id="JACVVK020000008">
    <property type="protein sequence ID" value="KAK7506045.1"/>
    <property type="molecule type" value="Genomic_DNA"/>
</dbReference>
<evidence type="ECO:0000256" key="1">
    <source>
        <dbReference type="SAM" id="MobiDB-lite"/>
    </source>
</evidence>
<name>A0ABD0M2A2_9CAEN</name>
<protein>
    <submittedName>
        <fullName evidence="2">Uncharacterized protein</fullName>
    </submittedName>
</protein>
<evidence type="ECO:0000313" key="3">
    <source>
        <dbReference type="Proteomes" id="UP001519460"/>
    </source>
</evidence>
<comment type="caution">
    <text evidence="2">The sequence shown here is derived from an EMBL/GenBank/DDBJ whole genome shotgun (WGS) entry which is preliminary data.</text>
</comment>